<keyword evidence="9" id="KW-1185">Reference proteome</keyword>
<feature type="transmembrane region" description="Helical" evidence="7">
    <location>
        <begin position="97"/>
        <end position="119"/>
    </location>
</feature>
<dbReference type="GeneID" id="110974518"/>
<keyword evidence="5 7" id="KW-0472">Membrane</keyword>
<evidence type="ECO:0000256" key="1">
    <source>
        <dbReference type="ARBA" id="ARBA00004141"/>
    </source>
</evidence>
<name>A0A8B7XPC6_ACAPL</name>
<dbReference type="GO" id="GO:0016020">
    <property type="term" value="C:membrane"/>
    <property type="evidence" value="ECO:0007669"/>
    <property type="project" value="UniProtKB-SubCell"/>
</dbReference>
<dbReference type="InterPro" id="IPR011701">
    <property type="entry name" value="MFS"/>
</dbReference>
<evidence type="ECO:0000256" key="6">
    <source>
        <dbReference type="SAM" id="MobiDB-lite"/>
    </source>
</evidence>
<keyword evidence="4 7" id="KW-1133">Transmembrane helix</keyword>
<dbReference type="PROSITE" id="PS50850">
    <property type="entry name" value="MFS"/>
    <property type="match status" value="1"/>
</dbReference>
<dbReference type="CTD" id="211798"/>
<keyword evidence="3 7" id="KW-0812">Transmembrane</keyword>
<protein>
    <submittedName>
        <fullName evidence="10">Major facilitator superfamily domain-containing protein 9-like isoform X1</fullName>
    </submittedName>
</protein>
<dbReference type="InterPro" id="IPR001958">
    <property type="entry name" value="Tet-R_TetA/multi-R_MdtG-like"/>
</dbReference>
<feature type="transmembrane region" description="Helical" evidence="7">
    <location>
        <begin position="318"/>
        <end position="342"/>
    </location>
</feature>
<dbReference type="OMA" id="RFVRCLY"/>
<sequence>MTEETPENNVVSESRDRKSDSKMMDHRHRIYLTSCLYLVGFLDLFGVGMLVPLLPRHARNLGASPILVGAVGSVYGFLQLVSGPVMGRLSDMMGRRLVLLACLFMTMVGYTINIFATSLTVLICARVPLGIFKHGIATVKAYLAEITPKQERPLVFGRFNAASSFGFIIGPLCGGYLSEYEGGFYQVATCTAIVFAINVLFVYFLVHPKKQDSIEKSKSVAAFTQEEYSIRTNFFHSFKTILGSCGDLLLLQLLMSSGVMLYRSNFVLILEDRFQARPSVTGQLMSFSALVAVVSGMLVGRVVSFYSSISKLLLHSSVLLCFTLFGLTYAPTFFVVVVFTALLSMENAISKVCLTDLSVRRSSLDNTGALLGISQSVLSVTRSFAPFISGFMLEFGPYAPGLTGVCCAAISSLFIIIFPPERATIASEKKSD</sequence>
<feature type="transmembrane region" description="Helical" evidence="7">
    <location>
        <begin position="282"/>
        <end position="306"/>
    </location>
</feature>
<reference evidence="10" key="1">
    <citation type="submission" date="2025-08" db="UniProtKB">
        <authorList>
            <consortium name="RefSeq"/>
        </authorList>
    </citation>
    <scope>IDENTIFICATION</scope>
</reference>
<proteinExistence type="predicted"/>
<dbReference type="Proteomes" id="UP000694845">
    <property type="component" value="Unplaced"/>
</dbReference>
<dbReference type="InterPro" id="IPR005829">
    <property type="entry name" value="Sugar_transporter_CS"/>
</dbReference>
<dbReference type="GO" id="GO:0022857">
    <property type="term" value="F:transmembrane transporter activity"/>
    <property type="evidence" value="ECO:0007669"/>
    <property type="project" value="InterPro"/>
</dbReference>
<dbReference type="PANTHER" id="PTHR23504:SF14">
    <property type="entry name" value="MAJOR FACILITATOR SUPERFAMILY DOMAIN-CONTAINING PROTEIN 9"/>
    <property type="match status" value="1"/>
</dbReference>
<dbReference type="PANTHER" id="PTHR23504">
    <property type="entry name" value="MAJOR FACILITATOR SUPERFAMILY DOMAIN-CONTAINING PROTEIN 10"/>
    <property type="match status" value="1"/>
</dbReference>
<dbReference type="AlphaFoldDB" id="A0A8B7XPC6"/>
<comment type="subcellular location">
    <subcellularLocation>
        <location evidence="1">Membrane</location>
        <topology evidence="1">Multi-pass membrane protein</topology>
    </subcellularLocation>
</comment>
<evidence type="ECO:0000256" key="4">
    <source>
        <dbReference type="ARBA" id="ARBA00022989"/>
    </source>
</evidence>
<feature type="transmembrane region" description="Helical" evidence="7">
    <location>
        <begin position="183"/>
        <end position="206"/>
    </location>
</feature>
<dbReference type="RefSeq" id="XP_022081911.1">
    <property type="nucleotide sequence ID" value="XM_022226219.1"/>
</dbReference>
<dbReference type="InterPro" id="IPR020846">
    <property type="entry name" value="MFS_dom"/>
</dbReference>
<dbReference type="PRINTS" id="PR01035">
    <property type="entry name" value="TCRTETA"/>
</dbReference>
<feature type="transmembrane region" description="Helical" evidence="7">
    <location>
        <begin position="398"/>
        <end position="418"/>
    </location>
</feature>
<feature type="region of interest" description="Disordered" evidence="6">
    <location>
        <begin position="1"/>
        <end position="20"/>
    </location>
</feature>
<dbReference type="Pfam" id="PF07690">
    <property type="entry name" value="MFS_1"/>
    <property type="match status" value="1"/>
</dbReference>
<evidence type="ECO:0000256" key="2">
    <source>
        <dbReference type="ARBA" id="ARBA00022448"/>
    </source>
</evidence>
<evidence type="ECO:0000313" key="10">
    <source>
        <dbReference type="RefSeq" id="XP_022081911.1"/>
    </source>
</evidence>
<evidence type="ECO:0000256" key="3">
    <source>
        <dbReference type="ARBA" id="ARBA00022692"/>
    </source>
</evidence>
<feature type="transmembrane region" description="Helical" evidence="7">
    <location>
        <begin position="241"/>
        <end position="262"/>
    </location>
</feature>
<dbReference type="CDD" id="cd17390">
    <property type="entry name" value="MFS_MFSD9"/>
    <property type="match status" value="1"/>
</dbReference>
<keyword evidence="2" id="KW-0813">Transport</keyword>
<dbReference type="KEGG" id="aplc:110974518"/>
<evidence type="ECO:0000256" key="7">
    <source>
        <dbReference type="SAM" id="Phobius"/>
    </source>
</evidence>
<organism evidence="9 10">
    <name type="scientific">Acanthaster planci</name>
    <name type="common">Crown-of-thorns starfish</name>
    <dbReference type="NCBI Taxonomy" id="133434"/>
    <lineage>
        <taxon>Eukaryota</taxon>
        <taxon>Metazoa</taxon>
        <taxon>Echinodermata</taxon>
        <taxon>Eleutherozoa</taxon>
        <taxon>Asterozoa</taxon>
        <taxon>Asteroidea</taxon>
        <taxon>Valvatacea</taxon>
        <taxon>Valvatida</taxon>
        <taxon>Acanthasteridae</taxon>
        <taxon>Acanthaster</taxon>
    </lineage>
</organism>
<dbReference type="PROSITE" id="PS00216">
    <property type="entry name" value="SUGAR_TRANSPORT_1"/>
    <property type="match status" value="1"/>
</dbReference>
<accession>A0A8B7XPC6</accession>
<evidence type="ECO:0000259" key="8">
    <source>
        <dbReference type="PROSITE" id="PS50850"/>
    </source>
</evidence>
<dbReference type="Gene3D" id="1.20.1250.20">
    <property type="entry name" value="MFS general substrate transporter like domains"/>
    <property type="match status" value="1"/>
</dbReference>
<evidence type="ECO:0000256" key="5">
    <source>
        <dbReference type="ARBA" id="ARBA00023136"/>
    </source>
</evidence>
<feature type="domain" description="Major facilitator superfamily (MFS) profile" evidence="8">
    <location>
        <begin position="32"/>
        <end position="423"/>
    </location>
</feature>
<feature type="transmembrane region" description="Helical" evidence="7">
    <location>
        <begin position="30"/>
        <end position="54"/>
    </location>
</feature>
<gene>
    <name evidence="10" type="primary">LOC110974518</name>
</gene>
<evidence type="ECO:0000313" key="9">
    <source>
        <dbReference type="Proteomes" id="UP000694845"/>
    </source>
</evidence>
<dbReference type="SUPFAM" id="SSF103473">
    <property type="entry name" value="MFS general substrate transporter"/>
    <property type="match status" value="1"/>
</dbReference>
<dbReference type="OrthoDB" id="10262656at2759"/>
<feature type="transmembrane region" description="Helical" evidence="7">
    <location>
        <begin position="66"/>
        <end position="85"/>
    </location>
</feature>
<dbReference type="InterPro" id="IPR036259">
    <property type="entry name" value="MFS_trans_sf"/>
</dbReference>